<dbReference type="Pfam" id="PF00005">
    <property type="entry name" value="ABC_tran"/>
    <property type="match status" value="1"/>
</dbReference>
<dbReference type="SMART" id="SM00382">
    <property type="entry name" value="AAA"/>
    <property type="match status" value="1"/>
</dbReference>
<feature type="domain" description="ABC transporter" evidence="7">
    <location>
        <begin position="7"/>
        <end position="256"/>
    </location>
</feature>
<comment type="similarity">
    <text evidence="1">Belongs to the ABC transporter superfamily.</text>
</comment>
<dbReference type="CDD" id="cd10147">
    <property type="entry name" value="Wzt_C-like"/>
    <property type="match status" value="1"/>
</dbReference>
<dbReference type="RefSeq" id="WP_074667656.1">
    <property type="nucleotide sequence ID" value="NZ_FNNH01000040.1"/>
</dbReference>
<name>A0A1H2XLI4_9PROT</name>
<evidence type="ECO:0000256" key="4">
    <source>
        <dbReference type="ARBA" id="ARBA00022741"/>
    </source>
</evidence>
<dbReference type="InterPro" id="IPR029439">
    <property type="entry name" value="Wzt_C"/>
</dbReference>
<gene>
    <name evidence="8" type="ORF">SAMN05421882_10408</name>
</gene>
<dbReference type="InterPro" id="IPR003593">
    <property type="entry name" value="AAA+_ATPase"/>
</dbReference>
<dbReference type="Gene3D" id="2.70.50.60">
    <property type="entry name" value="abc- transporter (atp binding component) like domain"/>
    <property type="match status" value="1"/>
</dbReference>
<dbReference type="InterPro" id="IPR003439">
    <property type="entry name" value="ABC_transporter-like_ATP-bd"/>
</dbReference>
<proteinExistence type="inferred from homology"/>
<evidence type="ECO:0000256" key="5">
    <source>
        <dbReference type="ARBA" id="ARBA00022840"/>
    </source>
</evidence>
<dbReference type="EMBL" id="FNNH01000040">
    <property type="protein sequence ID" value="SDW93568.1"/>
    <property type="molecule type" value="Genomic_DNA"/>
</dbReference>
<dbReference type="AlphaFoldDB" id="A0A1H2XLI4"/>
<dbReference type="Proteomes" id="UP000183454">
    <property type="component" value="Unassembled WGS sequence"/>
</dbReference>
<evidence type="ECO:0000313" key="9">
    <source>
        <dbReference type="Proteomes" id="UP000183454"/>
    </source>
</evidence>
<dbReference type="SUPFAM" id="SSF52540">
    <property type="entry name" value="P-loop containing nucleoside triphosphate hydrolases"/>
    <property type="match status" value="1"/>
</dbReference>
<dbReference type="PANTHER" id="PTHR46743:SF2">
    <property type="entry name" value="TEICHOIC ACIDS EXPORT ATP-BINDING PROTEIN TAGH"/>
    <property type="match status" value="1"/>
</dbReference>
<keyword evidence="5 8" id="KW-0067">ATP-binding</keyword>
<sequence length="445" mass="49234">MSSEIAIKVENLSKCYHIYTTPRDRLKQFIFPRLRRFVGEAGQQYFKEFWALRDVSFEIKKGESMGILGRNGSGKSTLLQIIAGTLTPTTGTVETFGRISALLELGSGFNPEFSGKDNVYLSVALQGFGSDQIDKKYEDIAAFADIGEFIDQPVKIYSSGMYARLAFSAAIHAEPDVLIVDEILAVGDVPFQQKCIKKLYQMMDDGVSILLVSHDAYQIRSICRKALLLQEGRQCMFESSEKVMDEYIAYCSAAGSKAKAESSDSTSSRSNIDGNAGFAIVIKNPTLITGNVRHATEINSCDPVCIEFDYEIHGTYSDTISFVVNLYREDDTYVFGTTTRMQGLAEFSPESEARVSIYFPSLPLVSGKYKWRVAVNDGRGMSILAEAVPVCHFSVNDDFRAVGIVDIPHTWSREIISPANGSRTQPAVSAITKTSERPFPEQSIL</sequence>
<protein>
    <submittedName>
        <fullName evidence="8">Lipopolysaccharide transport system ATP-binding protein</fullName>
    </submittedName>
</protein>
<evidence type="ECO:0000256" key="2">
    <source>
        <dbReference type="ARBA" id="ARBA00022448"/>
    </source>
</evidence>
<keyword evidence="2" id="KW-0813">Transport</keyword>
<evidence type="ECO:0000256" key="6">
    <source>
        <dbReference type="SAM" id="MobiDB-lite"/>
    </source>
</evidence>
<dbReference type="PROSITE" id="PS50893">
    <property type="entry name" value="ABC_TRANSPORTER_2"/>
    <property type="match status" value="1"/>
</dbReference>
<keyword evidence="3" id="KW-1003">Cell membrane</keyword>
<dbReference type="GO" id="GO:0140359">
    <property type="term" value="F:ABC-type transporter activity"/>
    <property type="evidence" value="ECO:0007669"/>
    <property type="project" value="InterPro"/>
</dbReference>
<dbReference type="GO" id="GO:0005524">
    <property type="term" value="F:ATP binding"/>
    <property type="evidence" value="ECO:0007669"/>
    <property type="project" value="UniProtKB-KW"/>
</dbReference>
<dbReference type="GO" id="GO:0016020">
    <property type="term" value="C:membrane"/>
    <property type="evidence" value="ECO:0007669"/>
    <property type="project" value="InterPro"/>
</dbReference>
<dbReference type="InterPro" id="IPR015860">
    <property type="entry name" value="ABC_transpr_TagH-like"/>
</dbReference>
<evidence type="ECO:0000313" key="8">
    <source>
        <dbReference type="EMBL" id="SDW93568.1"/>
    </source>
</evidence>
<keyword evidence="3" id="KW-0472">Membrane</keyword>
<evidence type="ECO:0000259" key="7">
    <source>
        <dbReference type="PROSITE" id="PS50893"/>
    </source>
</evidence>
<dbReference type="InterPro" id="IPR050683">
    <property type="entry name" value="Bact_Polysacc_Export_ATP-bd"/>
</dbReference>
<evidence type="ECO:0000256" key="3">
    <source>
        <dbReference type="ARBA" id="ARBA00022475"/>
    </source>
</evidence>
<dbReference type="GO" id="GO:0016887">
    <property type="term" value="F:ATP hydrolysis activity"/>
    <property type="evidence" value="ECO:0007669"/>
    <property type="project" value="InterPro"/>
</dbReference>
<organism evidence="8 9">
    <name type="scientific">Nitrosomonas communis</name>
    <dbReference type="NCBI Taxonomy" id="44574"/>
    <lineage>
        <taxon>Bacteria</taxon>
        <taxon>Pseudomonadati</taxon>
        <taxon>Pseudomonadota</taxon>
        <taxon>Betaproteobacteria</taxon>
        <taxon>Nitrosomonadales</taxon>
        <taxon>Nitrosomonadaceae</taxon>
        <taxon>Nitrosomonas</taxon>
    </lineage>
</organism>
<evidence type="ECO:0000256" key="1">
    <source>
        <dbReference type="ARBA" id="ARBA00005417"/>
    </source>
</evidence>
<feature type="region of interest" description="Disordered" evidence="6">
    <location>
        <begin position="418"/>
        <end position="445"/>
    </location>
</feature>
<dbReference type="PANTHER" id="PTHR46743">
    <property type="entry name" value="TEICHOIC ACIDS EXPORT ATP-BINDING PROTEIN TAGH"/>
    <property type="match status" value="1"/>
</dbReference>
<accession>A0A1H2XLI4</accession>
<feature type="compositionally biased region" description="Polar residues" evidence="6">
    <location>
        <begin position="419"/>
        <end position="433"/>
    </location>
</feature>
<dbReference type="Pfam" id="PF14524">
    <property type="entry name" value="Wzt_C"/>
    <property type="match status" value="1"/>
</dbReference>
<dbReference type="CDD" id="cd03220">
    <property type="entry name" value="ABC_KpsT_Wzt"/>
    <property type="match status" value="1"/>
</dbReference>
<dbReference type="InterPro" id="IPR027417">
    <property type="entry name" value="P-loop_NTPase"/>
</dbReference>
<dbReference type="Gene3D" id="3.40.50.300">
    <property type="entry name" value="P-loop containing nucleotide triphosphate hydrolases"/>
    <property type="match status" value="1"/>
</dbReference>
<keyword evidence="4" id="KW-0547">Nucleotide-binding</keyword>
<reference evidence="8 9" key="1">
    <citation type="submission" date="2016-10" db="EMBL/GenBank/DDBJ databases">
        <authorList>
            <person name="de Groot N.N."/>
        </authorList>
    </citation>
    <scope>NUCLEOTIDE SEQUENCE [LARGE SCALE GENOMIC DNA]</scope>
    <source>
        <strain evidence="8 9">Nm110</strain>
    </source>
</reference>